<dbReference type="AlphaFoldDB" id="A0A6J7HS51"/>
<accession>A0A6J7HS51</accession>
<reference evidence="1" key="1">
    <citation type="submission" date="2020-05" db="EMBL/GenBank/DDBJ databases">
        <authorList>
            <person name="Chiriac C."/>
            <person name="Salcher M."/>
            <person name="Ghai R."/>
            <person name="Kavagutti S V."/>
        </authorList>
    </citation>
    <scope>NUCLEOTIDE SEQUENCE</scope>
</reference>
<dbReference type="EMBL" id="CAFBMR010000076">
    <property type="protein sequence ID" value="CAB4923034.1"/>
    <property type="molecule type" value="Genomic_DNA"/>
</dbReference>
<dbReference type="HAMAP" id="MF_00775">
    <property type="entry name" value="UPF0311"/>
    <property type="match status" value="1"/>
</dbReference>
<evidence type="ECO:0000313" key="1">
    <source>
        <dbReference type="EMBL" id="CAB4923034.1"/>
    </source>
</evidence>
<dbReference type="Pfam" id="PF11578">
    <property type="entry name" value="DUF3237"/>
    <property type="match status" value="1"/>
</dbReference>
<gene>
    <name evidence="1" type="ORF">UFOPK3610_01524</name>
</gene>
<name>A0A6J7HS51_9ZZZZ</name>
<proteinExistence type="inferred from homology"/>
<dbReference type="PANTHER" id="PTHR37315:SF1">
    <property type="entry name" value="UPF0311 PROTEIN BLR7842"/>
    <property type="match status" value="1"/>
</dbReference>
<dbReference type="PANTHER" id="PTHR37315">
    <property type="entry name" value="UPF0311 PROTEIN BLR7842"/>
    <property type="match status" value="1"/>
</dbReference>
<dbReference type="Gene3D" id="2.40.160.20">
    <property type="match status" value="1"/>
</dbReference>
<organism evidence="1">
    <name type="scientific">freshwater metagenome</name>
    <dbReference type="NCBI Taxonomy" id="449393"/>
    <lineage>
        <taxon>unclassified sequences</taxon>
        <taxon>metagenomes</taxon>
        <taxon>ecological metagenomes</taxon>
    </lineage>
</organism>
<dbReference type="InterPro" id="IPR020915">
    <property type="entry name" value="UPF0311"/>
</dbReference>
<protein>
    <submittedName>
        <fullName evidence="1">Unannotated protein</fullName>
    </submittedName>
</protein>
<sequence>MDLGKLRCSKPKVPQRSEEYGQILPVIETRPLFVLQALLDPPHINAPTPMGVRKAVPVIGGTFVGDRLRGTIAPYGGHDWALTRNDGALVLDVRLTLITDDGEAILMSYYGIRTGSPDALVRLARGEAVDSSELYFRTTPRFETASEKYGWLNSIICVGMGERPPEGPRYHVYEVL</sequence>